<accession>A0AAW1PG38</accession>
<feature type="region of interest" description="Disordered" evidence="1">
    <location>
        <begin position="417"/>
        <end position="466"/>
    </location>
</feature>
<keyword evidence="2" id="KW-0472">Membrane</keyword>
<evidence type="ECO:0000313" key="3">
    <source>
        <dbReference type="EMBL" id="KAK9808341.1"/>
    </source>
</evidence>
<keyword evidence="2" id="KW-1133">Transmembrane helix</keyword>
<sequence>MPAVQLVNCSGFSRCASRRFNRSGSSLGERGVLVSGLSGVSVPATALVRGRFEGRGRQQAVHVLCYRPSPQPVSDYHRAAPLTAWSPIRSVFSLGKFFFITGTATTTAWFAHPQLLNIAAHVLHLDFKDSVTAFQTSFFSFLSLVFAIYSGNTMAFLYDRQKEMVKMLYAETMALEELLEEAVNTLGPDARDILAQIRLYIDEEIFAPENQTPPLGDGCALSAIRSKARNYRRAGTDVGDILHASQRLAHAQSERQATACRLLPPVHWALLYTIGMLFVSTFILFETGGSFSNEGRHILFTVLCGLMSFVLCALRDLADPAEGVYNATALLGDRLLYIQSMLDKYQKIPTRTNTSPMALVTGQASSSSSNGKGSSKPETERSLVLSELQTARNTDNGQPEVVSASVLASRKLAGNSLAQPSQMSMQQQQPPHNQRHPHPHNQQSSSSSSANGKSSTGPVSGGFKES</sequence>
<feature type="transmembrane region" description="Helical" evidence="2">
    <location>
        <begin position="265"/>
        <end position="285"/>
    </location>
</feature>
<evidence type="ECO:0000313" key="4">
    <source>
        <dbReference type="Proteomes" id="UP001465755"/>
    </source>
</evidence>
<feature type="compositionally biased region" description="Low complexity" evidence="1">
    <location>
        <begin position="440"/>
        <end position="449"/>
    </location>
</feature>
<feature type="transmembrane region" description="Helical" evidence="2">
    <location>
        <begin position="138"/>
        <end position="158"/>
    </location>
</feature>
<comment type="caution">
    <text evidence="3">The sequence shown here is derived from an EMBL/GenBank/DDBJ whole genome shotgun (WGS) entry which is preliminary data.</text>
</comment>
<name>A0AAW1PG38_9CHLO</name>
<dbReference type="Pfam" id="PF14023">
    <property type="entry name" value="Bestrophin-like"/>
    <property type="match status" value="1"/>
</dbReference>
<proteinExistence type="predicted"/>
<reference evidence="3 4" key="1">
    <citation type="journal article" date="2024" name="Nat. Commun.">
        <title>Phylogenomics reveals the evolutionary origins of lichenization in chlorophyte algae.</title>
        <authorList>
            <person name="Puginier C."/>
            <person name="Libourel C."/>
            <person name="Otte J."/>
            <person name="Skaloud P."/>
            <person name="Haon M."/>
            <person name="Grisel S."/>
            <person name="Petersen M."/>
            <person name="Berrin J.G."/>
            <person name="Delaux P.M."/>
            <person name="Dal Grande F."/>
            <person name="Keller J."/>
        </authorList>
    </citation>
    <scope>NUCLEOTIDE SEQUENCE [LARGE SCALE GENOMIC DNA]</scope>
    <source>
        <strain evidence="3 4">SAG 2036</strain>
    </source>
</reference>
<gene>
    <name evidence="3" type="ORF">WJX73_003840</name>
</gene>
<evidence type="ECO:0000256" key="2">
    <source>
        <dbReference type="SAM" id="Phobius"/>
    </source>
</evidence>
<feature type="region of interest" description="Disordered" evidence="1">
    <location>
        <begin position="353"/>
        <end position="382"/>
    </location>
</feature>
<feature type="transmembrane region" description="Helical" evidence="2">
    <location>
        <begin position="297"/>
        <end position="314"/>
    </location>
</feature>
<dbReference type="AlphaFoldDB" id="A0AAW1PG38"/>
<dbReference type="EMBL" id="JALJOQ010000024">
    <property type="protein sequence ID" value="KAK9808341.1"/>
    <property type="molecule type" value="Genomic_DNA"/>
</dbReference>
<organism evidence="3 4">
    <name type="scientific">Symbiochloris irregularis</name>
    <dbReference type="NCBI Taxonomy" id="706552"/>
    <lineage>
        <taxon>Eukaryota</taxon>
        <taxon>Viridiplantae</taxon>
        <taxon>Chlorophyta</taxon>
        <taxon>core chlorophytes</taxon>
        <taxon>Trebouxiophyceae</taxon>
        <taxon>Trebouxiales</taxon>
        <taxon>Trebouxiaceae</taxon>
        <taxon>Symbiochloris</taxon>
    </lineage>
</organism>
<dbReference type="InterPro" id="IPR025333">
    <property type="entry name" value="DUF4239"/>
</dbReference>
<evidence type="ECO:0000256" key="1">
    <source>
        <dbReference type="SAM" id="MobiDB-lite"/>
    </source>
</evidence>
<dbReference type="Proteomes" id="UP001465755">
    <property type="component" value="Unassembled WGS sequence"/>
</dbReference>
<keyword evidence="2" id="KW-0812">Transmembrane</keyword>
<feature type="compositionally biased region" description="Low complexity" evidence="1">
    <location>
        <begin position="365"/>
        <end position="374"/>
    </location>
</feature>
<keyword evidence="4" id="KW-1185">Reference proteome</keyword>
<feature type="compositionally biased region" description="Low complexity" evidence="1">
    <location>
        <begin position="419"/>
        <end position="432"/>
    </location>
</feature>
<protein>
    <submittedName>
        <fullName evidence="3">Uncharacterized protein</fullName>
    </submittedName>
</protein>